<dbReference type="InterPro" id="IPR007083">
    <property type="entry name" value="RNA_pol_Rpb1_4"/>
</dbReference>
<comment type="catalytic activity">
    <reaction evidence="6">
        <text>RNA(n) + a ribonucleoside 5'-triphosphate = RNA(n+1) + diphosphate</text>
        <dbReference type="Rhea" id="RHEA:21248"/>
        <dbReference type="Rhea" id="RHEA-COMP:14527"/>
        <dbReference type="Rhea" id="RHEA-COMP:17342"/>
        <dbReference type="ChEBI" id="CHEBI:33019"/>
        <dbReference type="ChEBI" id="CHEBI:61557"/>
        <dbReference type="ChEBI" id="CHEBI:140395"/>
        <dbReference type="EC" id="2.7.7.6"/>
    </reaction>
</comment>
<accession>A0A4P9Y1M2</accession>
<evidence type="ECO:0000259" key="7">
    <source>
        <dbReference type="SMART" id="SM00663"/>
    </source>
</evidence>
<dbReference type="Gene3D" id="1.10.132.30">
    <property type="match status" value="1"/>
</dbReference>
<evidence type="ECO:0000313" key="8">
    <source>
        <dbReference type="EMBL" id="RKP12728.1"/>
    </source>
</evidence>
<dbReference type="AlphaFoldDB" id="A0A4P9Y1M2"/>
<dbReference type="GO" id="GO:0005665">
    <property type="term" value="C:RNA polymerase II, core complex"/>
    <property type="evidence" value="ECO:0007669"/>
    <property type="project" value="TreeGrafter"/>
</dbReference>
<dbReference type="Gene3D" id="1.10.274.100">
    <property type="entry name" value="RNA polymerase Rpb1, domain 3"/>
    <property type="match status" value="1"/>
</dbReference>
<dbReference type="GO" id="GO:0003899">
    <property type="term" value="F:DNA-directed RNA polymerase activity"/>
    <property type="evidence" value="ECO:0007669"/>
    <property type="project" value="UniProtKB-EC"/>
</dbReference>
<organism evidence="8 9">
    <name type="scientific">Piptocephalis cylindrospora</name>
    <dbReference type="NCBI Taxonomy" id="1907219"/>
    <lineage>
        <taxon>Eukaryota</taxon>
        <taxon>Fungi</taxon>
        <taxon>Fungi incertae sedis</taxon>
        <taxon>Zoopagomycota</taxon>
        <taxon>Zoopagomycotina</taxon>
        <taxon>Zoopagomycetes</taxon>
        <taxon>Zoopagales</taxon>
        <taxon>Piptocephalidaceae</taxon>
        <taxon>Piptocephalis</taxon>
    </lineage>
</organism>
<dbReference type="Pfam" id="PF04983">
    <property type="entry name" value="RNA_pol_Rpb1_3"/>
    <property type="match status" value="1"/>
</dbReference>
<dbReference type="InterPro" id="IPR038120">
    <property type="entry name" value="Rpb1_funnel_sf"/>
</dbReference>
<keyword evidence="5" id="KW-0804">Transcription</keyword>
<evidence type="ECO:0000256" key="1">
    <source>
        <dbReference type="ARBA" id="ARBA00012418"/>
    </source>
</evidence>
<dbReference type="InterPro" id="IPR007066">
    <property type="entry name" value="RNA_pol_Rpb1_3"/>
</dbReference>
<dbReference type="Pfam" id="PF00623">
    <property type="entry name" value="RNA_pol_Rpb1_2"/>
    <property type="match status" value="1"/>
</dbReference>
<keyword evidence="4" id="KW-0548">Nucleotidyltransferase</keyword>
<evidence type="ECO:0000256" key="5">
    <source>
        <dbReference type="ARBA" id="ARBA00023163"/>
    </source>
</evidence>
<gene>
    <name evidence="8" type="ORF">BJ684DRAFT_1509</name>
</gene>
<proteinExistence type="predicted"/>
<evidence type="ECO:0000313" key="9">
    <source>
        <dbReference type="Proteomes" id="UP000267251"/>
    </source>
</evidence>
<dbReference type="Proteomes" id="UP000267251">
    <property type="component" value="Unassembled WGS sequence"/>
</dbReference>
<feature type="non-terminal residue" evidence="8">
    <location>
        <position position="371"/>
    </location>
</feature>
<dbReference type="PANTHER" id="PTHR19376:SF37">
    <property type="entry name" value="DNA-DIRECTED RNA POLYMERASE II SUBUNIT RPB1"/>
    <property type="match status" value="1"/>
</dbReference>
<dbReference type="GO" id="GO:0006351">
    <property type="term" value="P:DNA-templated transcription"/>
    <property type="evidence" value="ECO:0007669"/>
    <property type="project" value="InterPro"/>
</dbReference>
<keyword evidence="2" id="KW-0240">DNA-directed RNA polymerase</keyword>
<dbReference type="InterPro" id="IPR000722">
    <property type="entry name" value="RNA_pol_asu"/>
</dbReference>
<dbReference type="InterPro" id="IPR042102">
    <property type="entry name" value="RNA_pol_Rpb1_3_sf"/>
</dbReference>
<dbReference type="PANTHER" id="PTHR19376">
    <property type="entry name" value="DNA-DIRECTED RNA POLYMERASE"/>
    <property type="match status" value="1"/>
</dbReference>
<dbReference type="InterPro" id="IPR045867">
    <property type="entry name" value="DNA-dir_RpoC_beta_prime"/>
</dbReference>
<evidence type="ECO:0000256" key="6">
    <source>
        <dbReference type="ARBA" id="ARBA00048552"/>
    </source>
</evidence>
<dbReference type="Gene3D" id="6.10.250.2940">
    <property type="match status" value="1"/>
</dbReference>
<dbReference type="EC" id="2.7.7.6" evidence="1"/>
<dbReference type="FunFam" id="1.10.274.100:FF:000001">
    <property type="entry name" value="DNA-directed RNA polymerase subunit"/>
    <property type="match status" value="1"/>
</dbReference>
<name>A0A4P9Y1M2_9FUNG</name>
<dbReference type="FunFam" id="1.10.132.30:FF:000001">
    <property type="entry name" value="DNA-directed RNA polymerase subunit"/>
    <property type="match status" value="1"/>
</dbReference>
<reference evidence="9" key="1">
    <citation type="journal article" date="2018" name="Nat. Microbiol.">
        <title>Leveraging single-cell genomics to expand the fungal tree of life.</title>
        <authorList>
            <person name="Ahrendt S.R."/>
            <person name="Quandt C.A."/>
            <person name="Ciobanu D."/>
            <person name="Clum A."/>
            <person name="Salamov A."/>
            <person name="Andreopoulos B."/>
            <person name="Cheng J.F."/>
            <person name="Woyke T."/>
            <person name="Pelin A."/>
            <person name="Henrissat B."/>
            <person name="Reynolds N.K."/>
            <person name="Benny G.L."/>
            <person name="Smith M.E."/>
            <person name="James T.Y."/>
            <person name="Grigoriev I.V."/>
        </authorList>
    </citation>
    <scope>NUCLEOTIDE SEQUENCE [LARGE SCALE GENOMIC DNA]</scope>
</reference>
<evidence type="ECO:0000256" key="4">
    <source>
        <dbReference type="ARBA" id="ARBA00022695"/>
    </source>
</evidence>
<feature type="non-terminal residue" evidence="8">
    <location>
        <position position="1"/>
    </location>
</feature>
<sequence>VRVMPYSTFRLNLSVTSPYNADFDGDEMNLHVPQSYESKAEIRELCMVPKNIVSPQKNAPVMGIVQDTLCGINLFTRRDTFLDRAQVMNLLMWLPRWDGHIPMPAICYPKPLWTGKQLISLIIPKGTSLVTTHSTHPDGEGGGPNAQGFNVEAEASPGDTLVRFMDGELVCGIVCKRTVGTSPGGLIHVICNEHGTDRAADFLNGAQCLVNTWLLHHGFSIGIGDTIADARTMENINATILTAKSTVTEIIMQAQQNRLERKTGMTLRESFENDVNSQLNRAREEAGKCAQAGLRPWNNAKLMVIAGSKGSNINICQMTACVGQQNVEGKRIPYGFRQRSLPHFHKDDYSPESRGFVENSYLRGLTPTEFF</sequence>
<protein>
    <recommendedName>
        <fullName evidence="1">DNA-directed RNA polymerase</fullName>
        <ecNumber evidence="1">2.7.7.6</ecNumber>
    </recommendedName>
</protein>
<dbReference type="EMBL" id="KZ988225">
    <property type="protein sequence ID" value="RKP12728.1"/>
    <property type="molecule type" value="Genomic_DNA"/>
</dbReference>
<keyword evidence="9" id="KW-1185">Reference proteome</keyword>
<dbReference type="OrthoDB" id="270392at2759"/>
<feature type="domain" description="RNA polymerase N-terminal" evidence="7">
    <location>
        <begin position="1"/>
        <end position="76"/>
    </location>
</feature>
<dbReference type="GO" id="GO:0003677">
    <property type="term" value="F:DNA binding"/>
    <property type="evidence" value="ECO:0007669"/>
    <property type="project" value="InterPro"/>
</dbReference>
<dbReference type="Gene3D" id="2.40.40.20">
    <property type="match status" value="1"/>
</dbReference>
<dbReference type="SMART" id="SM00663">
    <property type="entry name" value="RPOLA_N"/>
    <property type="match status" value="1"/>
</dbReference>
<evidence type="ECO:0000256" key="3">
    <source>
        <dbReference type="ARBA" id="ARBA00022679"/>
    </source>
</evidence>
<dbReference type="Pfam" id="PF05000">
    <property type="entry name" value="RNA_pol_Rpb1_4"/>
    <property type="match status" value="1"/>
</dbReference>
<dbReference type="SUPFAM" id="SSF64484">
    <property type="entry name" value="beta and beta-prime subunits of DNA dependent RNA-polymerase"/>
    <property type="match status" value="1"/>
</dbReference>
<evidence type="ECO:0000256" key="2">
    <source>
        <dbReference type="ARBA" id="ARBA00022478"/>
    </source>
</evidence>
<dbReference type="InterPro" id="IPR006592">
    <property type="entry name" value="RNA_pol_N"/>
</dbReference>
<keyword evidence="3" id="KW-0808">Transferase</keyword>